<dbReference type="OrthoDB" id="9800774at2"/>
<accession>A0A0U4EZW7</accession>
<dbReference type="STRING" id="1472767.AOX59_09380"/>
<proteinExistence type="inferred from homology"/>
<sequence length="337" mass="38781">MQITIKHSLVDPETIKHILTNYDLSGDIHCEYLAKGLNDTYFVMDEKKEMYIFRLYRAGWRDYSAISFELQALLHLHEQDFAVSYPIQKKNGQLINELEAPEGKRYGVLFSYTEGDRPEINAANSEVIGGTLGRLHRLSSDLSPEHERGFELDTNHLLDEPEAVISPVIEKYMDADALRIFKTVVENTKADLAELDLEKGFCHGDFHNHNMHIHDDTISVFDFDSCAVGYRGYDIAVSWWNLKNNYRSLEEECWDAFLQGYLAERNLSGAEMKSLPLFITARRIWLMGTMLNNNDVWGTNWINKRSLMLFIGQLRTDRLGDEDLRELDNTGKGSGEV</sequence>
<dbReference type="GO" id="GO:0004413">
    <property type="term" value="F:homoserine kinase activity"/>
    <property type="evidence" value="ECO:0007669"/>
    <property type="project" value="TreeGrafter"/>
</dbReference>
<dbReference type="PANTHER" id="PTHR21064">
    <property type="entry name" value="AMINOGLYCOSIDE PHOSPHOTRANSFERASE DOMAIN-CONTAINING PROTEIN-RELATED"/>
    <property type="match status" value="1"/>
</dbReference>
<name>A0A0U4EZW7_9BACI</name>
<evidence type="ECO:0000259" key="2">
    <source>
        <dbReference type="Pfam" id="PF01636"/>
    </source>
</evidence>
<dbReference type="SUPFAM" id="SSF56112">
    <property type="entry name" value="Protein kinase-like (PK-like)"/>
    <property type="match status" value="1"/>
</dbReference>
<dbReference type="InterPro" id="IPR050249">
    <property type="entry name" value="Pseudomonas-type_ThrB"/>
</dbReference>
<dbReference type="PANTHER" id="PTHR21064:SF6">
    <property type="entry name" value="AMINOGLYCOSIDE PHOSPHOTRANSFERASE DOMAIN-CONTAINING PROTEIN"/>
    <property type="match status" value="1"/>
</dbReference>
<protein>
    <recommendedName>
        <fullName evidence="2">Aminoglycoside phosphotransferase domain-containing protein</fullName>
    </recommendedName>
</protein>
<dbReference type="EMBL" id="CP013862">
    <property type="protein sequence ID" value="ALX48807.1"/>
    <property type="molecule type" value="Genomic_DNA"/>
</dbReference>
<dbReference type="KEGG" id="lao:AOX59_09380"/>
<dbReference type="Gene3D" id="3.90.1200.10">
    <property type="match status" value="1"/>
</dbReference>
<evidence type="ECO:0000313" key="4">
    <source>
        <dbReference type="Proteomes" id="UP000050331"/>
    </source>
</evidence>
<dbReference type="AlphaFoldDB" id="A0A0U4EZW7"/>
<organism evidence="3 4">
    <name type="scientific">Lentibacillus amyloliquefaciens</name>
    <dbReference type="NCBI Taxonomy" id="1472767"/>
    <lineage>
        <taxon>Bacteria</taxon>
        <taxon>Bacillati</taxon>
        <taxon>Bacillota</taxon>
        <taxon>Bacilli</taxon>
        <taxon>Bacillales</taxon>
        <taxon>Bacillaceae</taxon>
        <taxon>Lentibacillus</taxon>
    </lineage>
</organism>
<keyword evidence="4" id="KW-1185">Reference proteome</keyword>
<dbReference type="GO" id="GO:0009088">
    <property type="term" value="P:threonine biosynthetic process"/>
    <property type="evidence" value="ECO:0007669"/>
    <property type="project" value="TreeGrafter"/>
</dbReference>
<feature type="domain" description="Aminoglycoside phosphotransferase" evidence="2">
    <location>
        <begin position="37"/>
        <end position="262"/>
    </location>
</feature>
<dbReference type="Proteomes" id="UP000050331">
    <property type="component" value="Chromosome"/>
</dbReference>
<comment type="similarity">
    <text evidence="1">Belongs to the pseudomonas-type ThrB family.</text>
</comment>
<gene>
    <name evidence="3" type="ORF">AOX59_09380</name>
</gene>
<dbReference type="InterPro" id="IPR002575">
    <property type="entry name" value="Aminoglycoside_PTrfase"/>
</dbReference>
<dbReference type="InterPro" id="IPR011009">
    <property type="entry name" value="Kinase-like_dom_sf"/>
</dbReference>
<dbReference type="Gene3D" id="3.30.200.20">
    <property type="entry name" value="Phosphorylase Kinase, domain 1"/>
    <property type="match status" value="1"/>
</dbReference>
<evidence type="ECO:0000313" key="3">
    <source>
        <dbReference type="EMBL" id="ALX48807.1"/>
    </source>
</evidence>
<dbReference type="Pfam" id="PF01636">
    <property type="entry name" value="APH"/>
    <property type="match status" value="1"/>
</dbReference>
<dbReference type="RefSeq" id="WP_068444994.1">
    <property type="nucleotide sequence ID" value="NZ_CP013862.1"/>
</dbReference>
<evidence type="ECO:0000256" key="1">
    <source>
        <dbReference type="ARBA" id="ARBA00038240"/>
    </source>
</evidence>
<reference evidence="3 4" key="1">
    <citation type="submission" date="2016-01" db="EMBL/GenBank/DDBJ databases">
        <title>Complete genome sequence of strain Lentibacillus amyloliquefaciens LAM0015T isolated from saline sediment.</title>
        <authorList>
            <person name="Wang J.-L."/>
            <person name="He M.-X."/>
        </authorList>
    </citation>
    <scope>NUCLEOTIDE SEQUENCE [LARGE SCALE GENOMIC DNA]</scope>
    <source>
        <strain evidence="3 4">LAM0015</strain>
    </source>
</reference>